<dbReference type="EMBL" id="CP007509">
    <property type="protein sequence ID" value="AHY45090.1"/>
    <property type="molecule type" value="Genomic_DNA"/>
</dbReference>
<dbReference type="AlphaFoldDB" id="A0A023WZC5"/>
<evidence type="ECO:0000313" key="2">
    <source>
        <dbReference type="Proteomes" id="UP000025238"/>
    </source>
</evidence>
<proteinExistence type="predicted"/>
<dbReference type="Proteomes" id="UP000025238">
    <property type="component" value="Chromosome"/>
</dbReference>
<accession>A0A023WZC5</accession>
<dbReference type="PATRIC" id="fig|316.97.peg.1934"/>
<evidence type="ECO:0000313" key="1">
    <source>
        <dbReference type="EMBL" id="AHY45090.1"/>
    </source>
</evidence>
<name>A0A023WZC5_STUST</name>
<reference evidence="1 2" key="1">
    <citation type="submission" date="2014-03" db="EMBL/GenBank/DDBJ databases">
        <title>Complete genome sequence of Pseudomonas stutzeri 19SMN4.</title>
        <authorList>
            <person name="Brunet-Galmes I."/>
            <person name="Nogales B."/>
            <person name="Busquets A."/>
            <person name="Pena A."/>
            <person name="Gomila M."/>
            <person name="Garcia-Valdes E."/>
            <person name="Lalucat J."/>
            <person name="Bennasar A."/>
            <person name="Bosch R."/>
        </authorList>
    </citation>
    <scope>NUCLEOTIDE SEQUENCE [LARGE SCALE GENOMIC DNA]</scope>
    <source>
        <strain evidence="1 2">19SMN4</strain>
    </source>
</reference>
<sequence>MMQRIRAPRCSNSPARDQKGEHYSAIGPVVFDHTSLSIDVDRDLRLVYYAAREGQAQSRAFEQWLQAEREQAARDADVLN</sequence>
<protein>
    <submittedName>
        <fullName evidence="1">Uncharacterized protein</fullName>
    </submittedName>
</protein>
<dbReference type="KEGG" id="pstu:UIB01_09675"/>
<organism evidence="1 2">
    <name type="scientific">Stutzerimonas stutzeri</name>
    <name type="common">Pseudomonas stutzeri</name>
    <dbReference type="NCBI Taxonomy" id="316"/>
    <lineage>
        <taxon>Bacteria</taxon>
        <taxon>Pseudomonadati</taxon>
        <taxon>Pseudomonadota</taxon>
        <taxon>Gammaproteobacteria</taxon>
        <taxon>Pseudomonadales</taxon>
        <taxon>Pseudomonadaceae</taxon>
        <taxon>Stutzerimonas</taxon>
    </lineage>
</organism>
<gene>
    <name evidence="1" type="ORF">UIB01_09675</name>
</gene>